<dbReference type="PROSITE" id="PS50294">
    <property type="entry name" value="WD_REPEATS_REGION"/>
    <property type="match status" value="1"/>
</dbReference>
<name>A0A498MG25_LABRO</name>
<organism evidence="6 7">
    <name type="scientific">Labeo rohita</name>
    <name type="common">Indian major carp</name>
    <name type="synonym">Cyprinus rohita</name>
    <dbReference type="NCBI Taxonomy" id="84645"/>
    <lineage>
        <taxon>Eukaryota</taxon>
        <taxon>Metazoa</taxon>
        <taxon>Chordata</taxon>
        <taxon>Craniata</taxon>
        <taxon>Vertebrata</taxon>
        <taxon>Euteleostomi</taxon>
        <taxon>Actinopterygii</taxon>
        <taxon>Neopterygii</taxon>
        <taxon>Teleostei</taxon>
        <taxon>Ostariophysi</taxon>
        <taxon>Cypriniformes</taxon>
        <taxon>Cyprinidae</taxon>
        <taxon>Labeoninae</taxon>
        <taxon>Labeonini</taxon>
        <taxon>Labeo</taxon>
    </lineage>
</organism>
<feature type="compositionally biased region" description="Basic and acidic residues" evidence="4">
    <location>
        <begin position="92"/>
        <end position="103"/>
    </location>
</feature>
<evidence type="ECO:0000256" key="4">
    <source>
        <dbReference type="SAM" id="MobiDB-lite"/>
    </source>
</evidence>
<dbReference type="PANTHER" id="PTHR44324">
    <property type="entry name" value="WD40 REPEAT DOMAIN 95"/>
    <property type="match status" value="1"/>
</dbReference>
<comment type="caution">
    <text evidence="6">The sequence shown here is derived from an EMBL/GenBank/DDBJ whole genome shotgun (WGS) entry which is preliminary data.</text>
</comment>
<dbReference type="InterPro" id="IPR015943">
    <property type="entry name" value="WD40/YVTN_repeat-like_dom_sf"/>
</dbReference>
<dbReference type="InterPro" id="IPR019775">
    <property type="entry name" value="WD40_repeat_CS"/>
</dbReference>
<dbReference type="SUPFAM" id="SSF47473">
    <property type="entry name" value="EF-hand"/>
    <property type="match status" value="1"/>
</dbReference>
<feature type="domain" description="EF-hand" evidence="5">
    <location>
        <begin position="268"/>
        <end position="303"/>
    </location>
</feature>
<dbReference type="Proteomes" id="UP000290572">
    <property type="component" value="Unassembled WGS sequence"/>
</dbReference>
<dbReference type="Gene3D" id="1.10.238.10">
    <property type="entry name" value="EF-hand"/>
    <property type="match status" value="1"/>
</dbReference>
<dbReference type="Gene3D" id="2.130.10.10">
    <property type="entry name" value="YVTN repeat-like/Quinoprotein amine dehydrogenase"/>
    <property type="match status" value="2"/>
</dbReference>
<reference evidence="6 7" key="1">
    <citation type="submission" date="2018-03" db="EMBL/GenBank/DDBJ databases">
        <title>Draft genome sequence of Rohu Carp (Labeo rohita).</title>
        <authorList>
            <person name="Das P."/>
            <person name="Kushwaha B."/>
            <person name="Joshi C.G."/>
            <person name="Kumar D."/>
            <person name="Nagpure N.S."/>
            <person name="Sahoo L."/>
            <person name="Das S.P."/>
            <person name="Bit A."/>
            <person name="Patnaik S."/>
            <person name="Meher P.K."/>
            <person name="Jayasankar P."/>
            <person name="Koringa P.G."/>
            <person name="Patel N.V."/>
            <person name="Hinsu A.T."/>
            <person name="Kumar R."/>
            <person name="Pandey M."/>
            <person name="Agarwal S."/>
            <person name="Srivastava S."/>
            <person name="Singh M."/>
            <person name="Iquebal M.A."/>
            <person name="Jaiswal S."/>
            <person name="Angadi U.B."/>
            <person name="Kumar N."/>
            <person name="Raza M."/>
            <person name="Shah T.M."/>
            <person name="Rai A."/>
            <person name="Jena J.K."/>
        </authorList>
    </citation>
    <scope>NUCLEOTIDE SEQUENCE [LARGE SCALE GENOMIC DNA]</scope>
    <source>
        <strain evidence="6">DASCIFA01</strain>
        <tissue evidence="6">Testis</tissue>
    </source>
</reference>
<dbReference type="InterPro" id="IPR002048">
    <property type="entry name" value="EF_hand_dom"/>
</dbReference>
<dbReference type="EMBL" id="QBIY01012702">
    <property type="protein sequence ID" value="RXN18773.1"/>
    <property type="molecule type" value="Genomic_DNA"/>
</dbReference>
<protein>
    <submittedName>
        <fullName evidence="6">WD repeat-containing on Y chromosome-like protein</fullName>
    </submittedName>
</protein>
<dbReference type="InterPro" id="IPR036322">
    <property type="entry name" value="WD40_repeat_dom_sf"/>
</dbReference>
<proteinExistence type="predicted"/>
<dbReference type="InterPro" id="IPR051242">
    <property type="entry name" value="WD-EF-hand_domain"/>
</dbReference>
<feature type="repeat" description="WD" evidence="3">
    <location>
        <begin position="514"/>
        <end position="551"/>
    </location>
</feature>
<dbReference type="PROSITE" id="PS50082">
    <property type="entry name" value="WD_REPEATS_2"/>
    <property type="match status" value="2"/>
</dbReference>
<dbReference type="STRING" id="84645.A0A498MG25"/>
<sequence length="664" mass="75381">MEEVALYGHSVCNYKRYAMGDHSHVNRRWEAFETSHKRDFIYRPISSIPMLRNKNTLTLMKLPSNGNLRLRCAVSRGDLYTRTAKQESSLQGERKPSHEDERLSQISPEMPLGRKIRASSAGAQLETHNKLSISTEFGPVHASGQKRVTGYRQQTDRVLHSSGSIFSYLDTTERSQQLPDWLERELLRQEPRRHSLALGDVAKLSMRQRYRADPAGTLCELKIEQMVSIHDLKQIKLAYDEFAKAGIYMLDYAEFQSVVKKCPGMKSVKDSQIQQLFMKIDYTGDGKIEWHEFCTYIYLENKEKEETVRRSKMAAFVLPATIKSLNRGEPVLRIHFPPNGTVVTLREDGVVSFWTPKLYLKSKKNVFPDRSIGRKPKWATDFVPMPEYNKLIIGTGSREIQFYDLSTLEPCCQLSVLETVPLNLDYCSTGSDECIIVYGDTQGCVNILLMKSVREKLRQQPKGSQTVSHKEPVLCCGYSEDFRQVVSCSEGSVVKVWDVDTGAQVFEYGCAHGESAITCMAFDTSGRRLVTGGRDGCLKMWNFNNGQCVKILSRDGRCAEICDCAYLTLHRNAFVISVGWGRRIDIYLLDAHMDETDPPSVFNDRDIEDGTNNSCFLSKPGRRTGPKDYSTLMDSDLIVTPPTCKRPDLSLRKIDSFVSNDAEE</sequence>
<evidence type="ECO:0000256" key="3">
    <source>
        <dbReference type="PROSITE-ProRule" id="PRU00221"/>
    </source>
</evidence>
<dbReference type="SMART" id="SM00320">
    <property type="entry name" value="WD40"/>
    <property type="match status" value="3"/>
</dbReference>
<dbReference type="PROSITE" id="PS00678">
    <property type="entry name" value="WD_REPEATS_1"/>
    <property type="match status" value="1"/>
</dbReference>
<dbReference type="Pfam" id="PF13499">
    <property type="entry name" value="EF-hand_7"/>
    <property type="match status" value="1"/>
</dbReference>
<accession>A0A498MG25</accession>
<keyword evidence="2" id="KW-0677">Repeat</keyword>
<dbReference type="InterPro" id="IPR011992">
    <property type="entry name" value="EF-hand-dom_pair"/>
</dbReference>
<evidence type="ECO:0000259" key="5">
    <source>
        <dbReference type="PROSITE" id="PS50222"/>
    </source>
</evidence>
<dbReference type="Pfam" id="PF00400">
    <property type="entry name" value="WD40"/>
    <property type="match status" value="2"/>
</dbReference>
<keyword evidence="7" id="KW-1185">Reference proteome</keyword>
<dbReference type="InterPro" id="IPR001680">
    <property type="entry name" value="WD40_rpt"/>
</dbReference>
<gene>
    <name evidence="6" type="ORF">ROHU_026066</name>
</gene>
<evidence type="ECO:0000313" key="6">
    <source>
        <dbReference type="EMBL" id="RXN18773.1"/>
    </source>
</evidence>
<dbReference type="AlphaFoldDB" id="A0A498MG25"/>
<evidence type="ECO:0000256" key="2">
    <source>
        <dbReference type="ARBA" id="ARBA00022737"/>
    </source>
</evidence>
<feature type="repeat" description="WD" evidence="3">
    <location>
        <begin position="466"/>
        <end position="507"/>
    </location>
</feature>
<dbReference type="SUPFAM" id="SSF50978">
    <property type="entry name" value="WD40 repeat-like"/>
    <property type="match status" value="1"/>
</dbReference>
<dbReference type="PROSITE" id="PS50222">
    <property type="entry name" value="EF_HAND_2"/>
    <property type="match status" value="1"/>
</dbReference>
<feature type="region of interest" description="Disordered" evidence="4">
    <location>
        <begin position="83"/>
        <end position="111"/>
    </location>
</feature>
<evidence type="ECO:0000313" key="7">
    <source>
        <dbReference type="Proteomes" id="UP000290572"/>
    </source>
</evidence>
<dbReference type="PANTHER" id="PTHR44324:SF4">
    <property type="entry name" value="WD40 REPEAT DOMAIN 95"/>
    <property type="match status" value="1"/>
</dbReference>
<evidence type="ECO:0000256" key="1">
    <source>
        <dbReference type="ARBA" id="ARBA00022574"/>
    </source>
</evidence>
<keyword evidence="1 3" id="KW-0853">WD repeat</keyword>
<dbReference type="GO" id="GO:0005509">
    <property type="term" value="F:calcium ion binding"/>
    <property type="evidence" value="ECO:0007669"/>
    <property type="project" value="InterPro"/>
</dbReference>